<evidence type="ECO:0000259" key="2">
    <source>
        <dbReference type="PROSITE" id="PS51819"/>
    </source>
</evidence>
<keyword evidence="4" id="KW-1185">Reference proteome</keyword>
<dbReference type="GeneID" id="40831895"/>
<dbReference type="RefSeq" id="WP_093657904.1">
    <property type="nucleotide sequence ID" value="NZ_FNHI01000016.1"/>
</dbReference>
<dbReference type="EMBL" id="FNHI01000016">
    <property type="protein sequence ID" value="SDM97083.1"/>
    <property type="molecule type" value="Genomic_DNA"/>
</dbReference>
<protein>
    <recommendedName>
        <fullName evidence="2">VOC domain-containing protein</fullName>
    </recommendedName>
</protein>
<dbReference type="PANTHER" id="PTHR35908:SF1">
    <property type="entry name" value="CONSERVED PROTEIN"/>
    <property type="match status" value="1"/>
</dbReference>
<dbReference type="PROSITE" id="PS51819">
    <property type="entry name" value="VOC"/>
    <property type="match status" value="1"/>
</dbReference>
<name>A0A1G9XLG2_9ACTN</name>
<gene>
    <name evidence="3" type="ORF">SAMN05444921_11664</name>
</gene>
<dbReference type="OrthoDB" id="1645442at2"/>
<dbReference type="PANTHER" id="PTHR35908">
    <property type="entry name" value="HYPOTHETICAL FUSION PROTEIN"/>
    <property type="match status" value="1"/>
</dbReference>
<organism evidence="3 4">
    <name type="scientific">Streptomyces wuyuanensis</name>
    <dbReference type="NCBI Taxonomy" id="1196353"/>
    <lineage>
        <taxon>Bacteria</taxon>
        <taxon>Bacillati</taxon>
        <taxon>Actinomycetota</taxon>
        <taxon>Actinomycetes</taxon>
        <taxon>Kitasatosporales</taxon>
        <taxon>Streptomycetaceae</taxon>
        <taxon>Streptomyces</taxon>
    </lineage>
</organism>
<feature type="region of interest" description="Disordered" evidence="1">
    <location>
        <begin position="52"/>
        <end position="71"/>
    </location>
</feature>
<dbReference type="STRING" id="1196353.SAMN05444921_11664"/>
<dbReference type="AlphaFoldDB" id="A0A1G9XLG2"/>
<dbReference type="Pfam" id="PF18029">
    <property type="entry name" value="Glyoxalase_6"/>
    <property type="match status" value="1"/>
</dbReference>
<dbReference type="InterPro" id="IPR029068">
    <property type="entry name" value="Glyas_Bleomycin-R_OHBP_Dase"/>
</dbReference>
<evidence type="ECO:0000256" key="1">
    <source>
        <dbReference type="SAM" id="MobiDB-lite"/>
    </source>
</evidence>
<evidence type="ECO:0000313" key="4">
    <source>
        <dbReference type="Proteomes" id="UP000199063"/>
    </source>
</evidence>
<dbReference type="CDD" id="cd06587">
    <property type="entry name" value="VOC"/>
    <property type="match status" value="1"/>
</dbReference>
<dbReference type="InterPro" id="IPR037523">
    <property type="entry name" value="VOC_core"/>
</dbReference>
<dbReference type="Gene3D" id="3.10.180.10">
    <property type="entry name" value="2,3-Dihydroxybiphenyl 1,2-Dioxygenase, domain 1"/>
    <property type="match status" value="1"/>
</dbReference>
<dbReference type="InterPro" id="IPR041581">
    <property type="entry name" value="Glyoxalase_6"/>
</dbReference>
<proteinExistence type="predicted"/>
<feature type="domain" description="VOC" evidence="2">
    <location>
        <begin position="8"/>
        <end position="129"/>
    </location>
</feature>
<evidence type="ECO:0000313" key="3">
    <source>
        <dbReference type="EMBL" id="SDM97083.1"/>
    </source>
</evidence>
<reference evidence="4" key="1">
    <citation type="submission" date="2016-10" db="EMBL/GenBank/DDBJ databases">
        <authorList>
            <person name="Varghese N."/>
            <person name="Submissions S."/>
        </authorList>
    </citation>
    <scope>NUCLEOTIDE SEQUENCE [LARGE SCALE GENOMIC DNA]</scope>
    <source>
        <strain evidence="4">CGMCC 4.7042</strain>
    </source>
</reference>
<accession>A0A1G9XLG2</accession>
<dbReference type="Proteomes" id="UP000199063">
    <property type="component" value="Unassembled WGS sequence"/>
</dbReference>
<sequence>MTRPQRPRLSGISLDAPDARRLAGFYRRLLGWTVAADEPDWVKLVPPDGGTALSFQTEPHHVPPVWPGVPGGQQMQAHLEIEVADLDGAVAQALALGASLAAFQPQDDVRVCLDPAGHPFCLWLGGAEAGAERDV</sequence>
<dbReference type="SUPFAM" id="SSF54593">
    <property type="entry name" value="Glyoxalase/Bleomycin resistance protein/Dihydroxybiphenyl dioxygenase"/>
    <property type="match status" value="1"/>
</dbReference>